<name>E8U9P4_DEIML</name>
<proteinExistence type="predicted"/>
<sequence length="153" mass="15941">MTDVMGALMSALSEAGYALIDAHDDHLTVAVRAGSLPGGSHLPVTFALAEEDGVVTVQLSATLDVDAQDTPALLTAVNAVNADTLFARAFVAQNEDDAGTQLWLEGAAPLGTPDDADDGAARWAVWLAAQFERDFEVTLAVLLSEPEYGTVQA</sequence>
<dbReference type="InterPro" id="IPR019660">
    <property type="entry name" value="Put_sensory_transdc_reg_YbjN"/>
</dbReference>
<organism evidence="1 2">
    <name type="scientific">Deinococcus maricopensis (strain DSM 21211 / LMG 22137 / NRRL B-23946 / LB-34)</name>
    <dbReference type="NCBI Taxonomy" id="709986"/>
    <lineage>
        <taxon>Bacteria</taxon>
        <taxon>Thermotogati</taxon>
        <taxon>Deinococcota</taxon>
        <taxon>Deinococci</taxon>
        <taxon>Deinococcales</taxon>
        <taxon>Deinococcaceae</taxon>
        <taxon>Deinococcus</taxon>
    </lineage>
</organism>
<dbReference type="AlphaFoldDB" id="E8U9P4"/>
<evidence type="ECO:0000313" key="2">
    <source>
        <dbReference type="Proteomes" id="UP000008635"/>
    </source>
</evidence>
<dbReference type="Pfam" id="PF10722">
    <property type="entry name" value="YbjN"/>
    <property type="match status" value="1"/>
</dbReference>
<dbReference type="STRING" id="709986.Deima_2143"/>
<keyword evidence="2" id="KW-1185">Reference proteome</keyword>
<reference evidence="1 2" key="1">
    <citation type="journal article" date="2011" name="Stand. Genomic Sci.">
        <title>Complete genome sequence of Deinococcus maricopensis type strain (LB-34).</title>
        <authorList>
            <person name="Pukall R."/>
            <person name="Zeytun A."/>
            <person name="Lucas S."/>
            <person name="Lapidus A."/>
            <person name="Hammon N."/>
            <person name="Deshpande S."/>
            <person name="Nolan M."/>
            <person name="Cheng J.F."/>
            <person name="Pitluck S."/>
            <person name="Liolios K."/>
            <person name="Pagani I."/>
            <person name="Mikhailova N."/>
            <person name="Ivanova N."/>
            <person name="Mavromatis K."/>
            <person name="Pati A."/>
            <person name="Tapia R."/>
            <person name="Han C."/>
            <person name="Goodwin L."/>
            <person name="Chen A."/>
            <person name="Palaniappan K."/>
            <person name="Land M."/>
            <person name="Hauser L."/>
            <person name="Chang Y.J."/>
            <person name="Jeffries C.D."/>
            <person name="Brambilla E.M."/>
            <person name="Rohde M."/>
            <person name="Goker M."/>
            <person name="Detter J.C."/>
            <person name="Woyke T."/>
            <person name="Bristow J."/>
            <person name="Eisen J.A."/>
            <person name="Markowitz V."/>
            <person name="Hugenholtz P."/>
            <person name="Kyrpides N.C."/>
            <person name="Klenk H.P."/>
        </authorList>
    </citation>
    <scope>NUCLEOTIDE SEQUENCE [LARGE SCALE GENOMIC DNA]</scope>
    <source>
        <strain evidence="2">DSM 21211 / LMG 22137 / NRRL B-23946 / LB-34</strain>
    </source>
</reference>
<dbReference type="Proteomes" id="UP000008635">
    <property type="component" value="Chromosome"/>
</dbReference>
<accession>E8U9P4</accession>
<dbReference type="KEGG" id="dmr:Deima_2143"/>
<gene>
    <name evidence="1" type="ordered locus">Deima_2143</name>
</gene>
<evidence type="ECO:0008006" key="3">
    <source>
        <dbReference type="Google" id="ProtNLM"/>
    </source>
</evidence>
<dbReference type="HOGENOM" id="CLU_1710260_0_0_0"/>
<evidence type="ECO:0000313" key="1">
    <source>
        <dbReference type="EMBL" id="ADV67783.1"/>
    </source>
</evidence>
<dbReference type="EMBL" id="CP002454">
    <property type="protein sequence ID" value="ADV67783.1"/>
    <property type="molecule type" value="Genomic_DNA"/>
</dbReference>
<dbReference type="RefSeq" id="WP_013557288.1">
    <property type="nucleotide sequence ID" value="NC_014958.1"/>
</dbReference>
<reference evidence="2" key="2">
    <citation type="submission" date="2011-01" db="EMBL/GenBank/DDBJ databases">
        <title>The complete genome of Deinococcus maricopensis DSM 21211.</title>
        <authorList>
            <consortium name="US DOE Joint Genome Institute (JGI-PGF)"/>
            <person name="Lucas S."/>
            <person name="Copeland A."/>
            <person name="Lapidus A."/>
            <person name="Goodwin L."/>
            <person name="Pitluck S."/>
            <person name="Kyrpides N."/>
            <person name="Mavromatis K."/>
            <person name="Pagani I."/>
            <person name="Ivanova N."/>
            <person name="Ovchinnikova G."/>
            <person name="Zeytun A."/>
            <person name="Detter J.C."/>
            <person name="Han C."/>
            <person name="Land M."/>
            <person name="Hauser L."/>
            <person name="Markowitz V."/>
            <person name="Cheng J.-F."/>
            <person name="Hugenholtz P."/>
            <person name="Woyke T."/>
            <person name="Wu D."/>
            <person name="Pukall R."/>
            <person name="Gehrich-Schroeter G."/>
            <person name="Brambilla E."/>
            <person name="Klenk H.-P."/>
            <person name="Eisen J.A."/>
        </authorList>
    </citation>
    <scope>NUCLEOTIDE SEQUENCE [LARGE SCALE GENOMIC DNA]</scope>
    <source>
        <strain evidence="2">DSM 21211 / LMG 22137 / NRRL B-23946 / LB-34</strain>
    </source>
</reference>
<protein>
    <recommendedName>
        <fullName evidence="3">YbjN domain-containing protein</fullName>
    </recommendedName>
</protein>